<reference evidence="1 2" key="1">
    <citation type="submission" date="2024-04" db="EMBL/GenBank/DDBJ databases">
        <title>Novel species of the genus Ideonella isolated from streams.</title>
        <authorList>
            <person name="Lu H."/>
        </authorList>
    </citation>
    <scope>NUCLEOTIDE SEQUENCE [LARGE SCALE GENOMIC DNA]</scope>
    <source>
        <strain evidence="1 2">DXS29W</strain>
    </source>
</reference>
<keyword evidence="2" id="KW-1185">Reference proteome</keyword>
<dbReference type="RefSeq" id="WP_341425008.1">
    <property type="nucleotide sequence ID" value="NZ_JBBUTG010000003.1"/>
</dbReference>
<evidence type="ECO:0000313" key="2">
    <source>
        <dbReference type="Proteomes" id="UP001371218"/>
    </source>
</evidence>
<dbReference type="EMBL" id="JBBUTG010000003">
    <property type="protein sequence ID" value="MEK8030648.1"/>
    <property type="molecule type" value="Genomic_DNA"/>
</dbReference>
<proteinExistence type="predicted"/>
<organism evidence="1 2">
    <name type="scientific">Ideonella lacteola</name>
    <dbReference type="NCBI Taxonomy" id="2984193"/>
    <lineage>
        <taxon>Bacteria</taxon>
        <taxon>Pseudomonadati</taxon>
        <taxon>Pseudomonadota</taxon>
        <taxon>Betaproteobacteria</taxon>
        <taxon>Burkholderiales</taxon>
        <taxon>Sphaerotilaceae</taxon>
        <taxon>Ideonella</taxon>
    </lineage>
</organism>
<comment type="caution">
    <text evidence="1">The sequence shown here is derived from an EMBL/GenBank/DDBJ whole genome shotgun (WGS) entry which is preliminary data.</text>
</comment>
<sequence length="341" mass="35673">MNAPDPAAFAATHRAGFFMNAWVDLFAANVARQGALGQGLAVVLTDSLCVMPLLESQTPIGWIHTSACKFQDFIPVAHGQPSPRVRVDAASQPADASRMLRRASLCLAAVSPDRERAAAIAALAAKALQARAALLLFGLPQSAGWAAFDGLVRQGALQPVAAGGAQVLASASLAGTLGDSGLNDVERALALAGQLSRARQADLHCERLEQGQLKLRLRIDPVHLAAAGSVTLAHHLAHEGRALFNSRGLGSFAVPWGAPCQARLLLRNVRARIDTLQIAMAGQSLAPLAVDYTEFGAFLKLALPPVEPGCDALLHMSLPREAVPNDGFCDIGAAEFTVETA</sequence>
<accession>A0ABU9BMD2</accession>
<evidence type="ECO:0000313" key="1">
    <source>
        <dbReference type="EMBL" id="MEK8030648.1"/>
    </source>
</evidence>
<dbReference type="Proteomes" id="UP001371218">
    <property type="component" value="Unassembled WGS sequence"/>
</dbReference>
<gene>
    <name evidence="1" type="ORF">AACH06_07395</name>
</gene>
<name>A0ABU9BMD2_9BURK</name>
<protein>
    <submittedName>
        <fullName evidence="1">Uncharacterized protein</fullName>
    </submittedName>
</protein>